<evidence type="ECO:0000256" key="5">
    <source>
        <dbReference type="ARBA" id="ARBA00022989"/>
    </source>
</evidence>
<name>A0A810Q6E4_9FIRM</name>
<keyword evidence="3" id="KW-1003">Cell membrane</keyword>
<feature type="transmembrane region" description="Helical" evidence="7">
    <location>
        <begin position="395"/>
        <end position="414"/>
    </location>
</feature>
<dbReference type="PANTHER" id="PTHR43549:SF3">
    <property type="entry name" value="MULTIDRUG RESISTANCE PROTEIN YPNP-RELATED"/>
    <property type="match status" value="1"/>
</dbReference>
<gene>
    <name evidence="8" type="ORF">MM50RIKEN_07840</name>
</gene>
<evidence type="ECO:0000313" key="8">
    <source>
        <dbReference type="EMBL" id="BCK81021.1"/>
    </source>
</evidence>
<dbReference type="GO" id="GO:0042910">
    <property type="term" value="F:xenobiotic transmembrane transporter activity"/>
    <property type="evidence" value="ECO:0007669"/>
    <property type="project" value="InterPro"/>
</dbReference>
<dbReference type="PANTHER" id="PTHR43549">
    <property type="entry name" value="MULTIDRUG RESISTANCE PROTEIN YPNP-RELATED"/>
    <property type="match status" value="1"/>
</dbReference>
<reference evidence="8" key="1">
    <citation type="submission" date="2020-09" db="EMBL/GenBank/DDBJ databases">
        <title>New species isolated from human feces.</title>
        <authorList>
            <person name="Kitahara M."/>
            <person name="Shigeno Y."/>
            <person name="Shime M."/>
            <person name="Matsumoto Y."/>
            <person name="Nakamura S."/>
            <person name="Motooka D."/>
            <person name="Fukuoka S."/>
            <person name="Nishikawa H."/>
            <person name="Benno Y."/>
        </authorList>
    </citation>
    <scope>NUCLEOTIDE SEQUENCE</scope>
    <source>
        <strain evidence="8">MM50</strain>
    </source>
</reference>
<proteinExistence type="predicted"/>
<dbReference type="Proteomes" id="UP000681035">
    <property type="component" value="Chromosome"/>
</dbReference>
<dbReference type="InterPro" id="IPR002528">
    <property type="entry name" value="MATE_fam"/>
</dbReference>
<dbReference type="GO" id="GO:0005886">
    <property type="term" value="C:plasma membrane"/>
    <property type="evidence" value="ECO:0007669"/>
    <property type="project" value="UniProtKB-SubCell"/>
</dbReference>
<evidence type="ECO:0000256" key="7">
    <source>
        <dbReference type="SAM" id="Phobius"/>
    </source>
</evidence>
<feature type="transmembrane region" description="Helical" evidence="7">
    <location>
        <begin position="68"/>
        <end position="91"/>
    </location>
</feature>
<comment type="subcellular location">
    <subcellularLocation>
        <location evidence="1">Cell membrane</location>
        <topology evidence="1">Multi-pass membrane protein</topology>
    </subcellularLocation>
</comment>
<dbReference type="GO" id="GO:0015297">
    <property type="term" value="F:antiporter activity"/>
    <property type="evidence" value="ECO:0007669"/>
    <property type="project" value="InterPro"/>
</dbReference>
<protein>
    <submittedName>
        <fullName evidence="8">MATE family efflux transporter</fullName>
    </submittedName>
</protein>
<dbReference type="NCBIfam" id="TIGR00797">
    <property type="entry name" value="matE"/>
    <property type="match status" value="1"/>
</dbReference>
<evidence type="ECO:0000256" key="4">
    <source>
        <dbReference type="ARBA" id="ARBA00022692"/>
    </source>
</evidence>
<dbReference type="EMBL" id="AP023418">
    <property type="protein sequence ID" value="BCK81021.1"/>
    <property type="molecule type" value="Genomic_DNA"/>
</dbReference>
<feature type="transmembrane region" description="Helical" evidence="7">
    <location>
        <begin position="426"/>
        <end position="445"/>
    </location>
</feature>
<evidence type="ECO:0000256" key="6">
    <source>
        <dbReference type="ARBA" id="ARBA00023136"/>
    </source>
</evidence>
<keyword evidence="9" id="KW-1185">Reference proteome</keyword>
<feature type="transmembrane region" description="Helical" evidence="7">
    <location>
        <begin position="103"/>
        <end position="124"/>
    </location>
</feature>
<dbReference type="RefSeq" id="WP_213541831.1">
    <property type="nucleotide sequence ID" value="NZ_AP023418.1"/>
</dbReference>
<evidence type="ECO:0000256" key="1">
    <source>
        <dbReference type="ARBA" id="ARBA00004651"/>
    </source>
</evidence>
<dbReference type="AlphaFoldDB" id="A0A810Q6E4"/>
<keyword evidence="2" id="KW-0813">Transport</keyword>
<dbReference type="Pfam" id="PF01554">
    <property type="entry name" value="MatE"/>
    <property type="match status" value="2"/>
</dbReference>
<evidence type="ECO:0000313" key="9">
    <source>
        <dbReference type="Proteomes" id="UP000681035"/>
    </source>
</evidence>
<feature type="transmembrane region" description="Helical" evidence="7">
    <location>
        <begin position="324"/>
        <end position="347"/>
    </location>
</feature>
<dbReference type="KEGG" id="vcop:MM50RIKEN_07840"/>
<keyword evidence="5 7" id="KW-1133">Transmembrane helix</keyword>
<feature type="transmembrane region" description="Helical" evidence="7">
    <location>
        <begin position="144"/>
        <end position="169"/>
    </location>
</feature>
<keyword evidence="4 7" id="KW-0812">Transmembrane</keyword>
<dbReference type="InterPro" id="IPR052031">
    <property type="entry name" value="Membrane_Transporter-Flippase"/>
</dbReference>
<dbReference type="CDD" id="cd13138">
    <property type="entry name" value="MATE_yoeA_like"/>
    <property type="match status" value="1"/>
</dbReference>
<organism evidence="8 9">
    <name type="scientific">Vescimonas coprocola</name>
    <dbReference type="NCBI Taxonomy" id="2714355"/>
    <lineage>
        <taxon>Bacteria</taxon>
        <taxon>Bacillati</taxon>
        <taxon>Bacillota</taxon>
        <taxon>Clostridia</taxon>
        <taxon>Eubacteriales</taxon>
        <taxon>Oscillospiraceae</taxon>
        <taxon>Vescimonas</taxon>
    </lineage>
</organism>
<feature type="transmembrane region" description="Helical" evidence="7">
    <location>
        <begin position="359"/>
        <end position="383"/>
    </location>
</feature>
<accession>A0A810Q6E4</accession>
<sequence>MHHIQHPHPTHSGVDMTEGNITGHLIRFALPLLAGNIFQQLYNMVDTWVVGNFVSNEAFSAVGTVGPIVNMLIGCFLGFSSGAGVVISQYYGARRTERVHDAVHTALVLTVILCAVFTALGIGFTPLMLRLMNTPAEVFPESSAYLTIYFGGISGLLIYNMGSGILRAVGDSRRPFYFLVVSAVLNTALDLLFVLRFGMGVEGVAWATVIAQAVSALLVIVVLLRTEQTVRLIPRDLRIHLPVLRQIIRVGVPSALQMAITAFSNVFVQSYINSFGADCMGGWTAYTKIDQLMLLPMQSLALSATTFVGQNLGRGNEPRARQGVRRALAIAMAATVLVMIPVLVFAPQMTAFFNRKPEVVAYGALLLRCISPFYVLCCFNQVYAAALRGAGNSKATMIIMLCSFVLFRQVYLFIMSHYISHELIPLVMGYPAGWLVCSAATLIYYRRTSFLSTRLVAEDGSKEDIQ</sequence>
<feature type="transmembrane region" description="Helical" evidence="7">
    <location>
        <begin position="176"/>
        <end position="198"/>
    </location>
</feature>
<dbReference type="PIRSF" id="PIRSF006603">
    <property type="entry name" value="DinF"/>
    <property type="match status" value="1"/>
</dbReference>
<keyword evidence="6 7" id="KW-0472">Membrane</keyword>
<evidence type="ECO:0000256" key="3">
    <source>
        <dbReference type="ARBA" id="ARBA00022475"/>
    </source>
</evidence>
<feature type="transmembrane region" description="Helical" evidence="7">
    <location>
        <begin position="204"/>
        <end position="226"/>
    </location>
</feature>
<evidence type="ECO:0000256" key="2">
    <source>
        <dbReference type="ARBA" id="ARBA00022448"/>
    </source>
</evidence>
<dbReference type="InterPro" id="IPR048279">
    <property type="entry name" value="MdtK-like"/>
</dbReference>